<evidence type="ECO:0000256" key="1">
    <source>
        <dbReference type="ARBA" id="ARBA00004651"/>
    </source>
</evidence>
<accession>A0A239WPA1</accession>
<feature type="transmembrane region" description="Helical" evidence="8">
    <location>
        <begin position="419"/>
        <end position="440"/>
    </location>
</feature>
<dbReference type="OrthoDB" id="9810952at2"/>
<dbReference type="InterPro" id="IPR003445">
    <property type="entry name" value="Cat_transpt"/>
</dbReference>
<dbReference type="Proteomes" id="UP000215144">
    <property type="component" value="Chromosome 1"/>
</dbReference>
<feature type="transmembrane region" description="Helical" evidence="8">
    <location>
        <begin position="362"/>
        <end position="383"/>
    </location>
</feature>
<feature type="transmembrane region" description="Helical" evidence="8">
    <location>
        <begin position="126"/>
        <end position="147"/>
    </location>
</feature>
<evidence type="ECO:0000256" key="8">
    <source>
        <dbReference type="SAM" id="Phobius"/>
    </source>
</evidence>
<keyword evidence="6" id="KW-0406">Ion transport</keyword>
<dbReference type="RefSeq" id="WP_095121828.1">
    <property type="nucleotide sequence ID" value="NZ_LT906454.1"/>
</dbReference>
<dbReference type="GO" id="GO:0008324">
    <property type="term" value="F:monoatomic cation transmembrane transporter activity"/>
    <property type="evidence" value="ECO:0007669"/>
    <property type="project" value="InterPro"/>
</dbReference>
<feature type="transmembrane region" description="Helical" evidence="8">
    <location>
        <begin position="159"/>
        <end position="179"/>
    </location>
</feature>
<evidence type="ECO:0000313" key="10">
    <source>
        <dbReference type="Proteomes" id="UP000215144"/>
    </source>
</evidence>
<evidence type="ECO:0000256" key="4">
    <source>
        <dbReference type="ARBA" id="ARBA00022692"/>
    </source>
</evidence>
<evidence type="ECO:0000256" key="2">
    <source>
        <dbReference type="ARBA" id="ARBA00022448"/>
    </source>
</evidence>
<organism evidence="9 10">
    <name type="scientific">Streptococcus acidominimus</name>
    <dbReference type="NCBI Taxonomy" id="1326"/>
    <lineage>
        <taxon>Bacteria</taxon>
        <taxon>Bacillati</taxon>
        <taxon>Bacillota</taxon>
        <taxon>Bacilli</taxon>
        <taxon>Lactobacillales</taxon>
        <taxon>Streptococcaceae</taxon>
        <taxon>Streptococcus</taxon>
    </lineage>
</organism>
<evidence type="ECO:0000256" key="3">
    <source>
        <dbReference type="ARBA" id="ARBA00022475"/>
    </source>
</evidence>
<feature type="transmembrane region" description="Helical" evidence="8">
    <location>
        <begin position="241"/>
        <end position="260"/>
    </location>
</feature>
<feature type="transmembrane region" description="Helical" evidence="8">
    <location>
        <begin position="16"/>
        <end position="36"/>
    </location>
</feature>
<evidence type="ECO:0000256" key="6">
    <source>
        <dbReference type="ARBA" id="ARBA00023065"/>
    </source>
</evidence>
<keyword evidence="2" id="KW-0813">Transport</keyword>
<keyword evidence="7 8" id="KW-0472">Membrane</keyword>
<dbReference type="GO" id="GO:0005886">
    <property type="term" value="C:plasma membrane"/>
    <property type="evidence" value="ECO:0007669"/>
    <property type="project" value="UniProtKB-SubCell"/>
</dbReference>
<keyword evidence="3" id="KW-1003">Cell membrane</keyword>
<reference evidence="9 10" key="1">
    <citation type="submission" date="2017-06" db="EMBL/GenBank/DDBJ databases">
        <authorList>
            <consortium name="Pathogen Informatics"/>
        </authorList>
    </citation>
    <scope>NUCLEOTIDE SEQUENCE [LARGE SCALE GENOMIC DNA]</scope>
    <source>
        <strain evidence="9 10">NCTC11291</strain>
    </source>
</reference>
<comment type="subcellular location">
    <subcellularLocation>
        <location evidence="1">Cell membrane</location>
        <topology evidence="1">Multi-pass membrane protein</topology>
    </subcellularLocation>
</comment>
<dbReference type="EMBL" id="LT906454">
    <property type="protein sequence ID" value="SNV35444.1"/>
    <property type="molecule type" value="Genomic_DNA"/>
</dbReference>
<gene>
    <name evidence="9" type="primary">ktrB</name>
    <name evidence="9" type="ORF">SAMEA4504048_00480</name>
</gene>
<feature type="transmembrane region" description="Helical" evidence="8">
    <location>
        <begin position="191"/>
        <end position="210"/>
    </location>
</feature>
<name>A0A239WPA1_STRAI</name>
<feature type="transmembrane region" description="Helical" evidence="8">
    <location>
        <begin position="48"/>
        <end position="69"/>
    </location>
</feature>
<feature type="transmembrane region" description="Helical" evidence="8">
    <location>
        <begin position="75"/>
        <end position="99"/>
    </location>
</feature>
<evidence type="ECO:0000256" key="7">
    <source>
        <dbReference type="ARBA" id="ARBA00023136"/>
    </source>
</evidence>
<dbReference type="PANTHER" id="PTHR32024">
    <property type="entry name" value="TRK SYSTEM POTASSIUM UPTAKE PROTEIN TRKG-RELATED"/>
    <property type="match status" value="1"/>
</dbReference>
<evidence type="ECO:0000313" key="9">
    <source>
        <dbReference type="EMBL" id="SNV35444.1"/>
    </source>
</evidence>
<keyword evidence="5 8" id="KW-1133">Transmembrane helix</keyword>
<evidence type="ECO:0000256" key="5">
    <source>
        <dbReference type="ARBA" id="ARBA00022989"/>
    </source>
</evidence>
<protein>
    <submittedName>
        <fullName evidence="9">Potassium uptake protein</fullName>
    </submittedName>
</protein>
<dbReference type="GO" id="GO:0030001">
    <property type="term" value="P:metal ion transport"/>
    <property type="evidence" value="ECO:0007669"/>
    <property type="project" value="UniProtKB-ARBA"/>
</dbReference>
<dbReference type="Pfam" id="PF02386">
    <property type="entry name" value="TrkH"/>
    <property type="match status" value="1"/>
</dbReference>
<dbReference type="KEGG" id="saco:SAME_00480"/>
<dbReference type="AlphaFoldDB" id="A0A239WPA1"/>
<dbReference type="PANTHER" id="PTHR32024:SF1">
    <property type="entry name" value="KTR SYSTEM POTASSIUM UPTAKE PROTEIN B"/>
    <property type="match status" value="1"/>
</dbReference>
<sequence length="457" mass="49837">MPSIIKKWSVTQQLSFSFLIVIIIGSFLLSMPIMHYAHAPKTVYLDHLFNVVSMVCVTGLSVFAIGDVYNGLGQIIAMILMQIGGLGLVTLIAMSSLALHRKMNLSDQTLLQSALSRDSSQDLKAFLYHVYCLTFVIEAIAAGILMIDFIPRFGLENGIFNAIFLAVSAFCNAGFDNLGSSSLQGFTTSPLINFTIAGLIIAGGLGFGVWQDLIHAIKSYHTSRPKRLTTLYKPLSNQSRLVLQTTTIILVIGTLVSWLLEIDNSQTIGNLTTFQQLQTSFFQTVTMRTAGFATINYEHAKPATNFLYMIQMVMGGAPGGTAGGVKVTVIAIIALLFKAELSGQTEVTFHHRSIDNKIIKQTLTVIIFFFGTMMLGYLLLLVTDSNLNPFKLLFEVASAIATVGVSMNTTSELSMAGRFIIMALMFLGRVGPITVLLSLLQKQENTIHYAKTNISVG</sequence>
<keyword evidence="4 8" id="KW-0812">Transmembrane</keyword>
<proteinExistence type="predicted"/>